<reference evidence="2" key="4">
    <citation type="submission" date="2019-03" db="UniProtKB">
        <authorList>
            <consortium name="EnsemblPlants"/>
        </authorList>
    </citation>
    <scope>IDENTIFICATION</scope>
</reference>
<reference evidence="2" key="5">
    <citation type="journal article" date="2021" name="G3 (Bethesda)">
        <title>Aegilops tauschii genome assembly Aet v5.0 features greater sequence contiguity and improved annotation.</title>
        <authorList>
            <person name="Wang L."/>
            <person name="Zhu T."/>
            <person name="Rodriguez J.C."/>
            <person name="Deal K.R."/>
            <person name="Dubcovsky J."/>
            <person name="McGuire P.E."/>
            <person name="Lux T."/>
            <person name="Spannagl M."/>
            <person name="Mayer K.F.X."/>
            <person name="Baldrich P."/>
            <person name="Meyers B.C."/>
            <person name="Huo N."/>
            <person name="Gu Y.Q."/>
            <person name="Zhou H."/>
            <person name="Devos K.M."/>
            <person name="Bennetzen J.L."/>
            <person name="Unver T."/>
            <person name="Budak H."/>
            <person name="Gulick P.J."/>
            <person name="Galiba G."/>
            <person name="Kalapos B."/>
            <person name="Nelson D.R."/>
            <person name="Li P."/>
            <person name="You F.M."/>
            <person name="Luo M.C."/>
            <person name="Dvorak J."/>
        </authorList>
    </citation>
    <scope>NUCLEOTIDE SEQUENCE [LARGE SCALE GENOMIC DNA]</scope>
    <source>
        <strain evidence="2">cv. AL8/78</strain>
    </source>
</reference>
<proteinExistence type="predicted"/>
<feature type="signal peptide" evidence="1">
    <location>
        <begin position="1"/>
        <end position="20"/>
    </location>
</feature>
<reference evidence="2" key="3">
    <citation type="journal article" date="2017" name="Nature">
        <title>Genome sequence of the progenitor of the wheat D genome Aegilops tauschii.</title>
        <authorList>
            <person name="Luo M.C."/>
            <person name="Gu Y.Q."/>
            <person name="Puiu D."/>
            <person name="Wang H."/>
            <person name="Twardziok S.O."/>
            <person name="Deal K.R."/>
            <person name="Huo N."/>
            <person name="Zhu T."/>
            <person name="Wang L."/>
            <person name="Wang Y."/>
            <person name="McGuire P.E."/>
            <person name="Liu S."/>
            <person name="Long H."/>
            <person name="Ramasamy R.K."/>
            <person name="Rodriguez J.C."/>
            <person name="Van S.L."/>
            <person name="Yuan L."/>
            <person name="Wang Z."/>
            <person name="Xia Z."/>
            <person name="Xiao L."/>
            <person name="Anderson O.D."/>
            <person name="Ouyang S."/>
            <person name="Liang Y."/>
            <person name="Zimin A.V."/>
            <person name="Pertea G."/>
            <person name="Qi P."/>
            <person name="Bennetzen J.L."/>
            <person name="Dai X."/>
            <person name="Dawson M.W."/>
            <person name="Muller H.G."/>
            <person name="Kugler K."/>
            <person name="Rivarola-Duarte L."/>
            <person name="Spannagl M."/>
            <person name="Mayer K.F.X."/>
            <person name="Lu F.H."/>
            <person name="Bevan M.W."/>
            <person name="Leroy P."/>
            <person name="Li P."/>
            <person name="You F.M."/>
            <person name="Sun Q."/>
            <person name="Liu Z."/>
            <person name="Lyons E."/>
            <person name="Wicker T."/>
            <person name="Salzberg S.L."/>
            <person name="Devos K.M."/>
            <person name="Dvorak J."/>
        </authorList>
    </citation>
    <scope>NUCLEOTIDE SEQUENCE [LARGE SCALE GENOMIC DNA]</scope>
    <source>
        <strain evidence="2">cv. AL8/78</strain>
    </source>
</reference>
<feature type="chain" id="PRO_5019460227" evidence="1">
    <location>
        <begin position="21"/>
        <end position="55"/>
    </location>
</feature>
<keyword evidence="3" id="KW-1185">Reference proteome</keyword>
<dbReference type="Gramene" id="AET4Gv20128100.18">
    <property type="protein sequence ID" value="AET4Gv20128100.18"/>
    <property type="gene ID" value="AET4Gv20128100"/>
</dbReference>
<keyword evidence="1" id="KW-0732">Signal</keyword>
<protein>
    <submittedName>
        <fullName evidence="2">Uncharacterized protein</fullName>
    </submittedName>
</protein>
<evidence type="ECO:0000313" key="2">
    <source>
        <dbReference type="EnsemblPlants" id="AET4Gv20128100.18"/>
    </source>
</evidence>
<evidence type="ECO:0000313" key="3">
    <source>
        <dbReference type="Proteomes" id="UP000015105"/>
    </source>
</evidence>
<sequence>FVNKCWLVLLLFYHGNFVNFRMPKVEAHMLECLCTSEVGTFSSAYIEQPSKLLKA</sequence>
<name>A0A453HAF4_AEGTS</name>
<organism evidence="2 3">
    <name type="scientific">Aegilops tauschii subsp. strangulata</name>
    <name type="common">Goatgrass</name>
    <dbReference type="NCBI Taxonomy" id="200361"/>
    <lineage>
        <taxon>Eukaryota</taxon>
        <taxon>Viridiplantae</taxon>
        <taxon>Streptophyta</taxon>
        <taxon>Embryophyta</taxon>
        <taxon>Tracheophyta</taxon>
        <taxon>Spermatophyta</taxon>
        <taxon>Magnoliopsida</taxon>
        <taxon>Liliopsida</taxon>
        <taxon>Poales</taxon>
        <taxon>Poaceae</taxon>
        <taxon>BOP clade</taxon>
        <taxon>Pooideae</taxon>
        <taxon>Triticodae</taxon>
        <taxon>Triticeae</taxon>
        <taxon>Triticinae</taxon>
        <taxon>Aegilops</taxon>
    </lineage>
</organism>
<dbReference type="Proteomes" id="UP000015105">
    <property type="component" value="Chromosome 4D"/>
</dbReference>
<dbReference type="AlphaFoldDB" id="A0A453HAF4"/>
<accession>A0A453HAF4</accession>
<evidence type="ECO:0000256" key="1">
    <source>
        <dbReference type="SAM" id="SignalP"/>
    </source>
</evidence>
<reference evidence="3" key="1">
    <citation type="journal article" date="2014" name="Science">
        <title>Ancient hybridizations among the ancestral genomes of bread wheat.</title>
        <authorList>
            <consortium name="International Wheat Genome Sequencing Consortium,"/>
            <person name="Marcussen T."/>
            <person name="Sandve S.R."/>
            <person name="Heier L."/>
            <person name="Spannagl M."/>
            <person name="Pfeifer M."/>
            <person name="Jakobsen K.S."/>
            <person name="Wulff B.B."/>
            <person name="Steuernagel B."/>
            <person name="Mayer K.F."/>
            <person name="Olsen O.A."/>
        </authorList>
    </citation>
    <scope>NUCLEOTIDE SEQUENCE [LARGE SCALE GENOMIC DNA]</scope>
    <source>
        <strain evidence="3">cv. AL8/78</strain>
    </source>
</reference>
<dbReference type="EnsemblPlants" id="AET4Gv20128100.18">
    <property type="protein sequence ID" value="AET4Gv20128100.18"/>
    <property type="gene ID" value="AET4Gv20128100"/>
</dbReference>
<reference evidence="3" key="2">
    <citation type="journal article" date="2017" name="Nat. Plants">
        <title>The Aegilops tauschii genome reveals multiple impacts of transposons.</title>
        <authorList>
            <person name="Zhao G."/>
            <person name="Zou C."/>
            <person name="Li K."/>
            <person name="Wang K."/>
            <person name="Li T."/>
            <person name="Gao L."/>
            <person name="Zhang X."/>
            <person name="Wang H."/>
            <person name="Yang Z."/>
            <person name="Liu X."/>
            <person name="Jiang W."/>
            <person name="Mao L."/>
            <person name="Kong X."/>
            <person name="Jiao Y."/>
            <person name="Jia J."/>
        </authorList>
    </citation>
    <scope>NUCLEOTIDE SEQUENCE [LARGE SCALE GENOMIC DNA]</scope>
    <source>
        <strain evidence="3">cv. AL8/78</strain>
    </source>
</reference>